<name>A0A1F4V501_UNCKA</name>
<dbReference type="EMBL" id="MEVH01000004">
    <property type="protein sequence ID" value="OGC52287.1"/>
    <property type="molecule type" value="Genomic_DNA"/>
</dbReference>
<evidence type="ECO:0000313" key="2">
    <source>
        <dbReference type="EMBL" id="OGC52287.1"/>
    </source>
</evidence>
<gene>
    <name evidence="2" type="ORF">A2982_00410</name>
</gene>
<evidence type="ECO:0000313" key="3">
    <source>
        <dbReference type="Proteomes" id="UP000178771"/>
    </source>
</evidence>
<accession>A0A1F4V501</accession>
<proteinExistence type="predicted"/>
<organism evidence="2 3">
    <name type="scientific">candidate division WWE3 bacterium RIFCSPLOWO2_01_FULL_39_13</name>
    <dbReference type="NCBI Taxonomy" id="1802624"/>
    <lineage>
        <taxon>Bacteria</taxon>
        <taxon>Katanobacteria</taxon>
    </lineage>
</organism>
<reference evidence="2 3" key="1">
    <citation type="journal article" date="2016" name="Nat. Commun.">
        <title>Thousands of microbial genomes shed light on interconnected biogeochemical processes in an aquifer system.</title>
        <authorList>
            <person name="Anantharaman K."/>
            <person name="Brown C.T."/>
            <person name="Hug L.A."/>
            <person name="Sharon I."/>
            <person name="Castelle C.J."/>
            <person name="Probst A.J."/>
            <person name="Thomas B.C."/>
            <person name="Singh A."/>
            <person name="Wilkins M.J."/>
            <person name="Karaoz U."/>
            <person name="Brodie E.L."/>
            <person name="Williams K.H."/>
            <person name="Hubbard S.S."/>
            <person name="Banfield J.F."/>
        </authorList>
    </citation>
    <scope>NUCLEOTIDE SEQUENCE [LARGE SCALE GENOMIC DNA]</scope>
</reference>
<dbReference type="Proteomes" id="UP000178771">
    <property type="component" value="Unassembled WGS sequence"/>
</dbReference>
<comment type="caution">
    <text evidence="2">The sequence shown here is derived from an EMBL/GenBank/DDBJ whole genome shotgun (WGS) entry which is preliminary data.</text>
</comment>
<sequence length="199" mass="21130">MKKILASLVIIAMAVVSLFQATSAVFEESVRVAGTSFTVGTSAEDNTAGNTALKFLLNVSGSTESSNLTDTVAGPVLDNIDSIWSDVILLKLYNKGTTPLNVVSKAEYINDPNTLRDDIFVKAVAWNDANNNGVLDSGEEGVSYGYDTILRWRNDTFPVGLLGSGEVKGVALKFDGTGVTDSNIGQSAVYDFVFTGVEE</sequence>
<dbReference type="AlphaFoldDB" id="A0A1F4V501"/>
<feature type="chain" id="PRO_5009514943" evidence="1">
    <location>
        <begin position="22"/>
        <end position="199"/>
    </location>
</feature>
<evidence type="ECO:0000256" key="1">
    <source>
        <dbReference type="SAM" id="SignalP"/>
    </source>
</evidence>
<keyword evidence="1" id="KW-0732">Signal</keyword>
<protein>
    <submittedName>
        <fullName evidence="2">Uncharacterized protein</fullName>
    </submittedName>
</protein>
<feature type="signal peptide" evidence="1">
    <location>
        <begin position="1"/>
        <end position="21"/>
    </location>
</feature>